<dbReference type="PROSITE" id="PS50217">
    <property type="entry name" value="BZIP"/>
    <property type="match status" value="1"/>
</dbReference>
<evidence type="ECO:0000256" key="5">
    <source>
        <dbReference type="SAM" id="MobiDB-lite"/>
    </source>
</evidence>
<feature type="compositionally biased region" description="Polar residues" evidence="5">
    <location>
        <begin position="315"/>
        <end position="332"/>
    </location>
</feature>
<dbReference type="Pfam" id="PF08601">
    <property type="entry name" value="PAP1"/>
    <property type="match status" value="2"/>
</dbReference>
<sequence length="595" mass="64635">MASAGAGGSLPPNFLLTPQQQTLLFAALNSNRAQGAGSSRSGGNGLSLSPTSFQASPMNGASQSFQESPYLDNYSYDDVGDSSFDFSFADDQPRMIGDLPGSAKSESAEGDGNEKRSHPDDETEGNDPKRRESADKVPKKPGRKPLTSEPSSKRKAQNRAAQRAFRERKEQHLKNLESKVEELTKASEAANHENSKLRAQISQMTTELNQYKQRLSLLPDQKPTGHSKHPFGNSAVSNLNDINFQFNFPKFGSLPGPQPNKPQGSVSQPMSPHQQQQQATSPTKSRTNDSKSPPNLQQTSQDAFKEEYSKFSGILTPSMTSSTANGSRASLDSANYSSPSASSNSNAGPSSSCGTSPEPHTQQSPMGSKPVETMTTIGEEQTSLPSEPFAQFANIDFGSNTNFDWLAQQNGGFEPDIFNEYRDPQESIPSNIAFDDYFNDAVDVDFFTPYNMAPSPNFSKAVAPQPKKNLIDEIDAQKNDFDDLLKPQKENMSCNQIWYAPKSQVPNSDSILTTDYREKLQACPKAQSGDFDLDGLCSELTKKAKCSGTGPVVGEQDFDTILRKYMGKDVSSDCVASSLGIEVNRDVKPNGVGMP</sequence>
<evidence type="ECO:0000313" key="8">
    <source>
        <dbReference type="Proteomes" id="UP000029964"/>
    </source>
</evidence>
<feature type="region of interest" description="Disordered" evidence="5">
    <location>
        <begin position="32"/>
        <end position="199"/>
    </location>
</feature>
<comment type="caution">
    <text evidence="7">The sequence shown here is derived from an EMBL/GenBank/DDBJ whole genome shotgun (WGS) entry which is preliminary data.</text>
</comment>
<feature type="compositionally biased region" description="Polar residues" evidence="5">
    <location>
        <begin position="261"/>
        <end position="302"/>
    </location>
</feature>
<dbReference type="SUPFAM" id="SSF111430">
    <property type="entry name" value="YAP1 redox domain"/>
    <property type="match status" value="1"/>
</dbReference>
<dbReference type="AlphaFoldDB" id="A0A086TAE7"/>
<feature type="domain" description="BZIP" evidence="6">
    <location>
        <begin position="148"/>
        <end position="211"/>
    </location>
</feature>
<evidence type="ECO:0000259" key="6">
    <source>
        <dbReference type="PROSITE" id="PS50217"/>
    </source>
</evidence>
<feature type="compositionally biased region" description="Polar residues" evidence="5">
    <location>
        <begin position="234"/>
        <end position="246"/>
    </location>
</feature>
<dbReference type="PROSITE" id="PS00036">
    <property type="entry name" value="BZIP_BASIC"/>
    <property type="match status" value="1"/>
</dbReference>
<dbReference type="GO" id="GO:0090575">
    <property type="term" value="C:RNA polymerase II transcription regulator complex"/>
    <property type="evidence" value="ECO:0007669"/>
    <property type="project" value="TreeGrafter"/>
</dbReference>
<feature type="compositionally biased region" description="Low complexity" evidence="5">
    <location>
        <begin position="81"/>
        <end position="90"/>
    </location>
</feature>
<dbReference type="InterPro" id="IPR023167">
    <property type="entry name" value="Yap1_redox_dom_sf"/>
</dbReference>
<dbReference type="EMBL" id="JPKY01000020">
    <property type="protein sequence ID" value="KFH46329.1"/>
    <property type="molecule type" value="Genomic_DNA"/>
</dbReference>
<comment type="subcellular location">
    <subcellularLocation>
        <location evidence="2">Cytoplasm</location>
    </subcellularLocation>
    <subcellularLocation>
        <location evidence="1">Nucleus</location>
    </subcellularLocation>
</comment>
<dbReference type="GO" id="GO:0034599">
    <property type="term" value="P:cellular response to oxidative stress"/>
    <property type="evidence" value="ECO:0007669"/>
    <property type="project" value="UniProtKB-ARBA"/>
</dbReference>
<dbReference type="SMART" id="SM00338">
    <property type="entry name" value="BRLZ"/>
    <property type="match status" value="1"/>
</dbReference>
<reference evidence="8" key="1">
    <citation type="journal article" date="2014" name="Genome Announc.">
        <title>Genome sequence and annotation of Acremonium chrysogenum, producer of the beta-lactam antibiotic cephalosporin C.</title>
        <authorList>
            <person name="Terfehr D."/>
            <person name="Dahlmann T.A."/>
            <person name="Specht T."/>
            <person name="Zadra I."/>
            <person name="Kuernsteiner H."/>
            <person name="Kueck U."/>
        </authorList>
    </citation>
    <scope>NUCLEOTIDE SEQUENCE [LARGE SCALE GENOMIC DNA]</scope>
    <source>
        <strain evidence="8">ATCC 11550 / CBS 779.69 / DSM 880 / IAM 14645 / JCM 23072 / IMI 49137</strain>
    </source>
</reference>
<feature type="compositionally biased region" description="Polar residues" evidence="5">
    <location>
        <begin position="50"/>
        <end position="67"/>
    </location>
</feature>
<evidence type="ECO:0000256" key="2">
    <source>
        <dbReference type="ARBA" id="ARBA00004496"/>
    </source>
</evidence>
<dbReference type="SUPFAM" id="SSF57959">
    <property type="entry name" value="Leucine zipper domain"/>
    <property type="match status" value="1"/>
</dbReference>
<evidence type="ECO:0000256" key="1">
    <source>
        <dbReference type="ARBA" id="ARBA00004123"/>
    </source>
</evidence>
<evidence type="ECO:0000256" key="3">
    <source>
        <dbReference type="ARBA" id="ARBA00023242"/>
    </source>
</evidence>
<comment type="similarity">
    <text evidence="4">Belongs to the bZIP family. YAP subfamily.</text>
</comment>
<dbReference type="GO" id="GO:0005737">
    <property type="term" value="C:cytoplasm"/>
    <property type="evidence" value="ECO:0007669"/>
    <property type="project" value="UniProtKB-SubCell"/>
</dbReference>
<name>A0A086TAE7_HAPC1</name>
<gene>
    <name evidence="7" type="ORF">ACRE_028290</name>
</gene>
<feature type="region of interest" description="Disordered" evidence="5">
    <location>
        <begin position="213"/>
        <end position="373"/>
    </location>
</feature>
<dbReference type="Pfam" id="PF00170">
    <property type="entry name" value="bZIP_1"/>
    <property type="match status" value="1"/>
</dbReference>
<dbReference type="Proteomes" id="UP000029964">
    <property type="component" value="Unassembled WGS sequence"/>
</dbReference>
<dbReference type="GO" id="GO:0000976">
    <property type="term" value="F:transcription cis-regulatory region binding"/>
    <property type="evidence" value="ECO:0007669"/>
    <property type="project" value="InterPro"/>
</dbReference>
<keyword evidence="8" id="KW-1185">Reference proteome</keyword>
<dbReference type="Gene3D" id="1.20.5.170">
    <property type="match status" value="1"/>
</dbReference>
<accession>A0A086TAE7</accession>
<dbReference type="CDD" id="cd14688">
    <property type="entry name" value="bZIP_YAP"/>
    <property type="match status" value="1"/>
</dbReference>
<dbReference type="GO" id="GO:0001228">
    <property type="term" value="F:DNA-binding transcription activator activity, RNA polymerase II-specific"/>
    <property type="evidence" value="ECO:0007669"/>
    <property type="project" value="TreeGrafter"/>
</dbReference>
<dbReference type="OrthoDB" id="5380163at2759"/>
<dbReference type="InterPro" id="IPR004827">
    <property type="entry name" value="bZIP"/>
</dbReference>
<dbReference type="InterPro" id="IPR046347">
    <property type="entry name" value="bZIP_sf"/>
</dbReference>
<evidence type="ECO:0000256" key="4">
    <source>
        <dbReference type="ARBA" id="ARBA00038132"/>
    </source>
</evidence>
<organism evidence="7 8">
    <name type="scientific">Hapsidospora chrysogenum (strain ATCC 11550 / CBS 779.69 / DSM 880 / IAM 14645 / JCM 23072 / IMI 49137)</name>
    <name type="common">Acremonium chrysogenum</name>
    <dbReference type="NCBI Taxonomy" id="857340"/>
    <lineage>
        <taxon>Eukaryota</taxon>
        <taxon>Fungi</taxon>
        <taxon>Dikarya</taxon>
        <taxon>Ascomycota</taxon>
        <taxon>Pezizomycotina</taxon>
        <taxon>Sordariomycetes</taxon>
        <taxon>Hypocreomycetidae</taxon>
        <taxon>Hypocreales</taxon>
        <taxon>Bionectriaceae</taxon>
        <taxon>Hapsidospora</taxon>
    </lineage>
</organism>
<dbReference type="HOGENOM" id="CLU_011807_0_0_1"/>
<feature type="compositionally biased region" description="Basic and acidic residues" evidence="5">
    <location>
        <begin position="164"/>
        <end position="196"/>
    </location>
</feature>
<proteinExistence type="inferred from homology"/>
<dbReference type="PANTHER" id="PTHR40621">
    <property type="entry name" value="TRANSCRIPTION FACTOR KAPC-RELATED"/>
    <property type="match status" value="1"/>
</dbReference>
<feature type="compositionally biased region" description="Low complexity" evidence="5">
    <location>
        <begin position="333"/>
        <end position="352"/>
    </location>
</feature>
<dbReference type="Gene3D" id="1.10.238.100">
    <property type="entry name" value="YAP1 redox domain. Chain B"/>
    <property type="match status" value="1"/>
</dbReference>
<keyword evidence="3" id="KW-0539">Nucleus</keyword>
<dbReference type="PANTHER" id="PTHR40621:SF6">
    <property type="entry name" value="AP-1-LIKE TRANSCRIPTION FACTOR YAP1-RELATED"/>
    <property type="match status" value="1"/>
</dbReference>
<dbReference type="FunFam" id="1.20.5.170:FF:000067">
    <property type="entry name" value="BZIP transcription factor"/>
    <property type="match status" value="1"/>
</dbReference>
<protein>
    <submittedName>
        <fullName evidence="7">Transcription factor-like protein</fullName>
    </submittedName>
</protein>
<evidence type="ECO:0000313" key="7">
    <source>
        <dbReference type="EMBL" id="KFH46329.1"/>
    </source>
</evidence>
<dbReference type="InterPro" id="IPR050936">
    <property type="entry name" value="AP-1-like"/>
</dbReference>
<feature type="compositionally biased region" description="Polar residues" evidence="5">
    <location>
        <begin position="353"/>
        <end position="366"/>
    </location>
</feature>
<feature type="compositionally biased region" description="Basic and acidic residues" evidence="5">
    <location>
        <begin position="112"/>
        <end position="138"/>
    </location>
</feature>
<dbReference type="InterPro" id="IPR013910">
    <property type="entry name" value="TF_PAP1"/>
</dbReference>
<dbReference type="STRING" id="857340.A0A086TAE7"/>